<reference evidence="1 2" key="1">
    <citation type="submission" date="2011-02" db="EMBL/GenBank/DDBJ databases">
        <authorList>
            <person name="Nelson K.E."/>
            <person name="Sutton G."/>
            <person name="Torralba M."/>
            <person name="Durkin S."/>
            <person name="Harkins D."/>
            <person name="Montgomery R."/>
            <person name="Ziemer C."/>
            <person name="Klaassens E."/>
            <person name="Ocuiv P."/>
            <person name="Morrison M."/>
        </authorList>
    </citation>
    <scope>NUCLEOTIDE SEQUENCE [LARGE SCALE GENOMIC DNA]</scope>
    <source>
        <strain evidence="1 2">8</strain>
    </source>
</reference>
<protein>
    <submittedName>
        <fullName evidence="1">Conserved domain protein</fullName>
    </submittedName>
</protein>
<dbReference type="EMBL" id="ADKM02000130">
    <property type="protein sequence ID" value="EGC01359.1"/>
    <property type="molecule type" value="Genomic_DNA"/>
</dbReference>
<dbReference type="STRING" id="246199.CUS_7492"/>
<evidence type="ECO:0000313" key="2">
    <source>
        <dbReference type="Proteomes" id="UP000004259"/>
    </source>
</evidence>
<accession>E9SGW4</accession>
<dbReference type="Proteomes" id="UP000004259">
    <property type="component" value="Unassembled WGS sequence"/>
</dbReference>
<sequence length="325" mass="37631">MGQREILSRIKERLTADIDRYLAGDKAAYLYKCRHTERYGDTDENRIARLRLVYGLQFGVRELPENEREQMVRKLFEQEVKACENESFQGFGAGMEMLADMMQKYRTSADEELFTRAKNANFDCWCGLMTDGGYNYPASTDEYDIVDSIYLAAELEMTEEVCALVDIFKENGLEGEDFEKLRRFAEYTHRTEDREQAVRGCYERAFESEITDENGKMRALTAAEEMIGLLAEKGEVSAAEELFKKHTDVLTSANRRAFYTCALCIMQADESTRKRIWKYVKKNIRHSVRVGEFYSVCYGDIKNCAEIAGDGRYVRLMEMLIKKKG</sequence>
<organism evidence="1 2">
    <name type="scientific">Ruminococcus albus 8</name>
    <dbReference type="NCBI Taxonomy" id="246199"/>
    <lineage>
        <taxon>Bacteria</taxon>
        <taxon>Bacillati</taxon>
        <taxon>Bacillota</taxon>
        <taxon>Clostridia</taxon>
        <taxon>Eubacteriales</taxon>
        <taxon>Oscillospiraceae</taxon>
        <taxon>Ruminococcus</taxon>
    </lineage>
</organism>
<dbReference type="eggNOG" id="ENOG50337AI">
    <property type="taxonomic scope" value="Bacteria"/>
</dbReference>
<gene>
    <name evidence="1" type="ORF">CUS_7492</name>
</gene>
<evidence type="ECO:0000313" key="1">
    <source>
        <dbReference type="EMBL" id="EGC01359.1"/>
    </source>
</evidence>
<name>E9SGW4_RUMAL</name>
<keyword evidence="2" id="KW-1185">Reference proteome</keyword>
<comment type="caution">
    <text evidence="1">The sequence shown here is derived from an EMBL/GenBank/DDBJ whole genome shotgun (WGS) entry which is preliminary data.</text>
</comment>
<proteinExistence type="predicted"/>
<dbReference type="AlphaFoldDB" id="E9SGW4"/>